<dbReference type="Pfam" id="PF09534">
    <property type="entry name" value="Trp_oprn_chp"/>
    <property type="match status" value="1"/>
</dbReference>
<keyword evidence="1" id="KW-1133">Transmembrane helix</keyword>
<comment type="caution">
    <text evidence="2">The sequence shown here is derived from an EMBL/GenBank/DDBJ whole genome shotgun (WGS) entry which is preliminary data.</text>
</comment>
<feature type="transmembrane region" description="Helical" evidence="1">
    <location>
        <begin position="135"/>
        <end position="156"/>
    </location>
</feature>
<dbReference type="InterPro" id="IPR019051">
    <property type="entry name" value="Trp_biosyn_TM_oprn/chp"/>
</dbReference>
<dbReference type="Proteomes" id="UP001501461">
    <property type="component" value="Unassembled WGS sequence"/>
</dbReference>
<proteinExistence type="predicted"/>
<keyword evidence="1" id="KW-0812">Transmembrane</keyword>
<keyword evidence="1" id="KW-0472">Membrane</keyword>
<keyword evidence="3" id="KW-1185">Reference proteome</keyword>
<accession>A0ABN2UJM4</accession>
<gene>
    <name evidence="2" type="ORF">GCM10009720_18580</name>
</gene>
<dbReference type="EMBL" id="BAAAMN010000038">
    <property type="protein sequence ID" value="GAA2038403.1"/>
    <property type="molecule type" value="Genomic_DNA"/>
</dbReference>
<feature type="transmembrane region" description="Helical" evidence="1">
    <location>
        <begin position="84"/>
        <end position="105"/>
    </location>
</feature>
<evidence type="ECO:0000256" key="1">
    <source>
        <dbReference type="SAM" id="Phobius"/>
    </source>
</evidence>
<evidence type="ECO:0000313" key="2">
    <source>
        <dbReference type="EMBL" id="GAA2038403.1"/>
    </source>
</evidence>
<name>A0ABN2UJM4_9MICC</name>
<reference evidence="2 3" key="1">
    <citation type="journal article" date="2019" name="Int. J. Syst. Evol. Microbiol.">
        <title>The Global Catalogue of Microorganisms (GCM) 10K type strain sequencing project: providing services to taxonomists for standard genome sequencing and annotation.</title>
        <authorList>
            <consortium name="The Broad Institute Genomics Platform"/>
            <consortium name="The Broad Institute Genome Sequencing Center for Infectious Disease"/>
            <person name="Wu L."/>
            <person name="Ma J."/>
        </authorList>
    </citation>
    <scope>NUCLEOTIDE SEQUENCE [LARGE SCALE GENOMIC DNA]</scope>
    <source>
        <strain evidence="2 3">JCM 13595</strain>
    </source>
</reference>
<organism evidence="2 3">
    <name type="scientific">Yaniella flava</name>
    <dbReference type="NCBI Taxonomy" id="287930"/>
    <lineage>
        <taxon>Bacteria</taxon>
        <taxon>Bacillati</taxon>
        <taxon>Actinomycetota</taxon>
        <taxon>Actinomycetes</taxon>
        <taxon>Micrococcales</taxon>
        <taxon>Micrococcaceae</taxon>
        <taxon>Yaniella</taxon>
    </lineage>
</organism>
<protein>
    <submittedName>
        <fullName evidence="2">Uncharacterized protein</fullName>
    </submittedName>
</protein>
<sequence length="166" mass="16805">MFIDKGGGKDNGTAFLAAALGLTGLTAAISASQRWVSFTLVGTNTSCIPLMSGGSMHALLLPFGIVLMIAAAGLLVTSGMWRKIVAGVGALLGAAVGWFAVGVLADPMAATTNASNRIAGHFTGWLEVAATMTTFWPVITLIAGALALVFGLFALVRPVVAPADTD</sequence>
<evidence type="ECO:0000313" key="3">
    <source>
        <dbReference type="Proteomes" id="UP001501461"/>
    </source>
</evidence>
<feature type="transmembrane region" description="Helical" evidence="1">
    <location>
        <begin position="54"/>
        <end position="77"/>
    </location>
</feature>